<organism evidence="3">
    <name type="scientific">viral metagenome</name>
    <dbReference type="NCBI Taxonomy" id="1070528"/>
    <lineage>
        <taxon>unclassified sequences</taxon>
        <taxon>metagenomes</taxon>
        <taxon>organismal metagenomes</taxon>
    </lineage>
</organism>
<dbReference type="AlphaFoldDB" id="A0A6C0K0G9"/>
<protein>
    <submittedName>
        <fullName evidence="3">Uncharacterized protein</fullName>
    </submittedName>
</protein>
<dbReference type="EMBL" id="MN740750">
    <property type="protein sequence ID" value="QHU10137.1"/>
    <property type="molecule type" value="Genomic_DNA"/>
</dbReference>
<reference evidence="3" key="1">
    <citation type="journal article" date="2020" name="Nature">
        <title>Giant virus diversity and host interactions through global metagenomics.</title>
        <authorList>
            <person name="Schulz F."/>
            <person name="Roux S."/>
            <person name="Paez-Espino D."/>
            <person name="Jungbluth S."/>
            <person name="Walsh D.A."/>
            <person name="Denef V.J."/>
            <person name="McMahon K.D."/>
            <person name="Konstantinidis K.T."/>
            <person name="Eloe-Fadrosh E.A."/>
            <person name="Kyrpides N.C."/>
            <person name="Woyke T."/>
        </authorList>
    </citation>
    <scope>NUCLEOTIDE SEQUENCE</scope>
    <source>
        <strain evidence="3">GVMAG-S-1101164-67</strain>
    </source>
</reference>
<keyword evidence="2" id="KW-0472">Membrane</keyword>
<feature type="region of interest" description="Disordered" evidence="1">
    <location>
        <begin position="70"/>
        <end position="90"/>
    </location>
</feature>
<feature type="transmembrane region" description="Helical" evidence="2">
    <location>
        <begin position="108"/>
        <end position="126"/>
    </location>
</feature>
<accession>A0A6C0K0G9</accession>
<evidence type="ECO:0000313" key="3">
    <source>
        <dbReference type="EMBL" id="QHU10137.1"/>
    </source>
</evidence>
<keyword evidence="2" id="KW-1133">Transmembrane helix</keyword>
<name>A0A6C0K0G9_9ZZZZ</name>
<sequence>MAKPFRYQDNLGNMLSSSPEPFMKISKETSIEGFEDYMQLNIDDYAVYAETSPDTIPKYTMISKIQNMKAEPIKKDEKEEQTDNTETPGPIVQDVIASKMFEQSKMSTINTVYIGSLTIIGLYVLFRYMKY</sequence>
<keyword evidence="2" id="KW-0812">Transmembrane</keyword>
<proteinExistence type="predicted"/>
<evidence type="ECO:0000256" key="1">
    <source>
        <dbReference type="SAM" id="MobiDB-lite"/>
    </source>
</evidence>
<evidence type="ECO:0000256" key="2">
    <source>
        <dbReference type="SAM" id="Phobius"/>
    </source>
</evidence>